<keyword evidence="3" id="KW-1185">Reference proteome</keyword>
<dbReference type="Gene3D" id="1.25.40.10">
    <property type="entry name" value="Tetratricopeptide repeat domain"/>
    <property type="match status" value="2"/>
</dbReference>
<evidence type="ECO:0000256" key="1">
    <source>
        <dbReference type="SAM" id="MobiDB-lite"/>
    </source>
</evidence>
<organism evidence="2 3">
    <name type="scientific">Apophysomyces ossiformis</name>
    <dbReference type="NCBI Taxonomy" id="679940"/>
    <lineage>
        <taxon>Eukaryota</taxon>
        <taxon>Fungi</taxon>
        <taxon>Fungi incertae sedis</taxon>
        <taxon>Mucoromycota</taxon>
        <taxon>Mucoromycotina</taxon>
        <taxon>Mucoromycetes</taxon>
        <taxon>Mucorales</taxon>
        <taxon>Mucorineae</taxon>
        <taxon>Mucoraceae</taxon>
        <taxon>Apophysomyces</taxon>
    </lineage>
</organism>
<dbReference type="EMBL" id="JABAYA010000125">
    <property type="protein sequence ID" value="KAF7724243.1"/>
    <property type="molecule type" value="Genomic_DNA"/>
</dbReference>
<feature type="compositionally biased region" description="Basic and acidic residues" evidence="1">
    <location>
        <begin position="1414"/>
        <end position="1433"/>
    </location>
</feature>
<sequence length="1705" mass="194674">MRFKRRNIKSTAAFTKAVREALDSSGKDRSKQYEALQLVFQRYGFYYPSTIVFGGKLILNGKDRPELWEGNEGTTKKESTKWGEYISKERQRFIIEVLEQDLQHVVAVGGDEGKLQSGVTEWISTLETGLGIVLRASFRPTYDLLDKSLIHRVLDVYELSERDDWDHCIQGVHADLNPGQKQAIEIANSAGICFYPKDNLKVAKENFNWKENVAAWTDAKFFREHSIDQQLVDTDWVNYTHLPGTQGYSFFACNALRHSSGTETREIRELYIPRRHVGYHYEISLLSDTIKPTKEFENAITHALLAHGDDARFAELQEVFRIYGYYWPHMIITGGKISYTADSILYGSPSKIIEKVVKKGLLQDIFGGKPSLLLVRRPDIDGWLASTINGQVPIIIADVRPLYELLQPEISSEIRRLYTVAYNQCKASIPCTIVKDADTENALIALSNTQVKACVTKGIYYDGSLAAEDAVEIIKDSEINTLTVSLKYQGKPQVEWMTRKTGLSASIHADAFLPDHFLNEVEPLCGFTQTAIEEYIEASGLRGQQTIREETYFAMYVVYRELALPSGHIKATDNLSVAVAKALAMEDELERYHELRKVFRRFGYYYPTSILLGGRITLDHVPPKFSSIMSETDAIEEISRLLSSRRENFDVIGGDTIVGNYQNWIDSIEDDQARIQFKSMRPLYEILEADQRGQVQRLFDKYAYRYDEVPKLPKALHLDGVEAEDEAFEFAQNTILSRMIMLRDLSKHPDIDYITRHEIGSKELEKQSLLDLDSELPKDIYFNMGAQGAYKERDTSSDRQGVNVARSYELVYVVYKELCLPDDFVQPTVEFKEAICRALRVGNLDYDTYYALQDVFQRFGGRLILQRPANDQADQQIASVSNVKKRYQDYLTMCRLGEIDGTLPANETNQMPARSDDSAWITEYGQRSSWQVTTTIIENSIARSKNMKALGGDSVCLLWNDLKSWISSVELNQQLIRCSGIRPLYQLLDSDERQKIQQIYKNLASSDDRIRYNNPLKLTSYNDAVNKERDIVGDDEDVSTEPLYERLRKASFHNMRSAIEFIHSACADSGFPITEEQTADNIVTVRCSYSHQPNNTLSSSRNEQSANDLCPWKVLLLRNEDATWKLEKIGNINQCIHNHELNQDAESYYQLASRESRTISFENNDRSTISPIKAPNEQQTIILSIESVKRQNTRSLAVAQYIRYSDMLHLRLLDSKTAARLSILNDTSLKNLINIAKLKHVERLLRKLLETYVSASQCLKTLGYREELIDSIKDSELDYIWKLVPYPLNNSYERAICSFDYIRNNDIVLFESQAVFDGSKKLYLSVTSDGLSCTISESPGELQCRQAGWQVIRNIHNAINPRRTWIKLSAELQIELLSASFQKGDDDKDVLYQTMDPYIRLLQRDEDEDDEDRYNEKEMEQAKQNDEKKEGKRASLPKQGVDNEHQAIYMDAMRQSRIESLRLQGQKGKREAYYTLAKLLWSMEQYQESLAMYEEAAKLSMPEAYCELGSIYHSGFSSDHYVIEPNLDTALFYYSIGGILGSYAAAVKAAKGFKNERNGSPRIDYDKARQWYVLANTRFPGYSVNGSFKPSPAVLETARIDHALAKTTSNSMEAEEYHRNAFGAFQALAESKPYAKYMVAMYHLYGWGIQKPDPNLGFSMLVSLVESGLREVPLAIAKCYEEGIGVEHDSVKAAAYRELVNSMPK</sequence>
<comment type="caution">
    <text evidence="2">The sequence shown here is derived from an EMBL/GenBank/DDBJ whole genome shotgun (WGS) entry which is preliminary data.</text>
</comment>
<name>A0A8H7ENP9_9FUNG</name>
<reference evidence="2" key="1">
    <citation type="submission" date="2020-01" db="EMBL/GenBank/DDBJ databases">
        <title>Genome Sequencing of Three Apophysomyces-Like Fungal Strains Confirms a Novel Fungal Genus in the Mucoromycota with divergent Burkholderia-like Endosymbiotic Bacteria.</title>
        <authorList>
            <person name="Stajich J.E."/>
            <person name="Macias A.M."/>
            <person name="Carter-House D."/>
            <person name="Lovett B."/>
            <person name="Kasson L.R."/>
            <person name="Berry K."/>
            <person name="Grigoriev I."/>
            <person name="Chang Y."/>
            <person name="Spatafora J."/>
            <person name="Kasson M.T."/>
        </authorList>
    </citation>
    <scope>NUCLEOTIDE SEQUENCE</scope>
    <source>
        <strain evidence="2">NRRL A-21654</strain>
    </source>
</reference>
<feature type="region of interest" description="Disordered" evidence="1">
    <location>
        <begin position="1402"/>
        <end position="1438"/>
    </location>
</feature>
<dbReference type="SUPFAM" id="SSF81901">
    <property type="entry name" value="HCP-like"/>
    <property type="match status" value="1"/>
</dbReference>
<dbReference type="InterPro" id="IPR011990">
    <property type="entry name" value="TPR-like_helical_dom_sf"/>
</dbReference>
<protein>
    <submittedName>
        <fullName evidence="2">Uncharacterized protein</fullName>
    </submittedName>
</protein>
<dbReference type="OrthoDB" id="2737493at2759"/>
<gene>
    <name evidence="2" type="ORF">EC973_001199</name>
</gene>
<proteinExistence type="predicted"/>
<dbReference type="InterPro" id="IPR006597">
    <property type="entry name" value="Sel1-like"/>
</dbReference>
<evidence type="ECO:0000313" key="2">
    <source>
        <dbReference type="EMBL" id="KAF7724243.1"/>
    </source>
</evidence>
<evidence type="ECO:0000313" key="3">
    <source>
        <dbReference type="Proteomes" id="UP000605846"/>
    </source>
</evidence>
<dbReference type="Proteomes" id="UP000605846">
    <property type="component" value="Unassembled WGS sequence"/>
</dbReference>
<dbReference type="Pfam" id="PF08238">
    <property type="entry name" value="Sel1"/>
    <property type="match status" value="4"/>
</dbReference>
<accession>A0A8H7ENP9</accession>